<protein>
    <submittedName>
        <fullName evidence="2">DUF1992 domain-containing protein</fullName>
    </submittedName>
</protein>
<dbReference type="InterPro" id="IPR052573">
    <property type="entry name" value="DnaJ_C_subfamily_28"/>
</dbReference>
<accession>A0A345PCQ3</accession>
<organism evidence="2 3">
    <name type="scientific">Oceanobacillus zhaokaii</name>
    <dbReference type="NCBI Taxonomy" id="2052660"/>
    <lineage>
        <taxon>Bacteria</taxon>
        <taxon>Bacillati</taxon>
        <taxon>Bacillota</taxon>
        <taxon>Bacilli</taxon>
        <taxon>Bacillales</taxon>
        <taxon>Bacillaceae</taxon>
        <taxon>Oceanobacillus</taxon>
    </lineage>
</organism>
<dbReference type="RefSeq" id="WP_114915077.1">
    <property type="nucleotide sequence ID" value="NZ_CP024848.1"/>
</dbReference>
<sequence length="117" mass="13274">MYIFVEEKIKEAVDNGEFDNLPGKGKPLNLKDDLAGLSPELKMGYKILKNAGYIDEKTAHNKDKLTFNDLMHSATGTADKNISEKRKQYEAFVQSKKLHTNPSFRKYAKRIIAKLLG</sequence>
<dbReference type="KEGG" id="ocn:CUC15_01755"/>
<dbReference type="Proteomes" id="UP000253908">
    <property type="component" value="Chromosome"/>
</dbReference>
<reference evidence="3" key="1">
    <citation type="submission" date="2017-11" db="EMBL/GenBank/DDBJ databases">
        <authorList>
            <person name="Zhu W."/>
        </authorList>
    </citation>
    <scope>NUCLEOTIDE SEQUENCE [LARGE SCALE GENOMIC DNA]</scope>
    <source>
        <strain evidence="3">160</strain>
    </source>
</reference>
<evidence type="ECO:0000313" key="2">
    <source>
        <dbReference type="EMBL" id="AXI07783.1"/>
    </source>
</evidence>
<feature type="domain" description="DnaJ homologue subfamily C member 28 conserved" evidence="1">
    <location>
        <begin position="4"/>
        <end position="63"/>
    </location>
</feature>
<dbReference type="InterPro" id="IPR018961">
    <property type="entry name" value="DnaJ_homolog_subfam-C_membr-28"/>
</dbReference>
<dbReference type="Pfam" id="PF09350">
    <property type="entry name" value="DJC28_CD"/>
    <property type="match status" value="1"/>
</dbReference>
<gene>
    <name evidence="2" type="ORF">CUC15_01755</name>
</gene>
<proteinExistence type="predicted"/>
<dbReference type="PANTHER" id="PTHR39158">
    <property type="entry name" value="OS08G0560600 PROTEIN"/>
    <property type="match status" value="1"/>
</dbReference>
<keyword evidence="3" id="KW-1185">Reference proteome</keyword>
<name>A0A345PCQ3_9BACI</name>
<dbReference type="OrthoDB" id="9798476at2"/>
<dbReference type="EMBL" id="CP024848">
    <property type="protein sequence ID" value="AXI07783.1"/>
    <property type="molecule type" value="Genomic_DNA"/>
</dbReference>
<evidence type="ECO:0000313" key="3">
    <source>
        <dbReference type="Proteomes" id="UP000253908"/>
    </source>
</evidence>
<evidence type="ECO:0000259" key="1">
    <source>
        <dbReference type="Pfam" id="PF09350"/>
    </source>
</evidence>
<dbReference type="AlphaFoldDB" id="A0A345PCQ3"/>
<dbReference type="PANTHER" id="PTHR39158:SF1">
    <property type="entry name" value="DNAJ HOMOLOG SUBFAMILY C MEMBER 28"/>
    <property type="match status" value="1"/>
</dbReference>